<evidence type="ECO:0000313" key="7">
    <source>
        <dbReference type="EMBL" id="GAA5057812.1"/>
    </source>
</evidence>
<evidence type="ECO:0000256" key="4">
    <source>
        <dbReference type="PROSITE-ProRule" id="PRU01248"/>
    </source>
</evidence>
<protein>
    <recommendedName>
        <fullName evidence="9">Integrase/recombinase XerD</fullName>
    </recommendedName>
</protein>
<proteinExistence type="predicted"/>
<dbReference type="GO" id="GO:0006310">
    <property type="term" value="P:DNA recombination"/>
    <property type="evidence" value="ECO:0007669"/>
    <property type="project" value="UniProtKB-KW"/>
</dbReference>
<feature type="domain" description="Tyr recombinase" evidence="5">
    <location>
        <begin position="119"/>
        <end position="313"/>
    </location>
</feature>
<dbReference type="CDD" id="cd00397">
    <property type="entry name" value="DNA_BRE_C"/>
    <property type="match status" value="1"/>
</dbReference>
<name>A0AAV3UM18_9EURY</name>
<dbReference type="InterPro" id="IPR002104">
    <property type="entry name" value="Integrase_catalytic"/>
</dbReference>
<evidence type="ECO:0000259" key="6">
    <source>
        <dbReference type="PROSITE" id="PS51900"/>
    </source>
</evidence>
<dbReference type="InterPro" id="IPR050090">
    <property type="entry name" value="Tyrosine_recombinase_XerCD"/>
</dbReference>
<dbReference type="InterPro" id="IPR044068">
    <property type="entry name" value="CB"/>
</dbReference>
<dbReference type="GO" id="GO:0015074">
    <property type="term" value="P:DNA integration"/>
    <property type="evidence" value="ECO:0007669"/>
    <property type="project" value="UniProtKB-KW"/>
</dbReference>
<dbReference type="PROSITE" id="PS51898">
    <property type="entry name" value="TYR_RECOMBINASE"/>
    <property type="match status" value="1"/>
</dbReference>
<comment type="caution">
    <text evidence="7">The sequence shown here is derived from an EMBL/GenBank/DDBJ whole genome shotgun (WGS) entry which is preliminary data.</text>
</comment>
<dbReference type="Pfam" id="PF00589">
    <property type="entry name" value="Phage_integrase"/>
    <property type="match status" value="1"/>
</dbReference>
<keyword evidence="2 4" id="KW-0238">DNA-binding</keyword>
<gene>
    <name evidence="7" type="ORF">GCM10025751_40120</name>
</gene>
<dbReference type="Proteomes" id="UP001501729">
    <property type="component" value="Unassembled WGS sequence"/>
</dbReference>
<reference evidence="7 8" key="1">
    <citation type="journal article" date="2019" name="Int. J. Syst. Evol. Microbiol.">
        <title>The Global Catalogue of Microorganisms (GCM) 10K type strain sequencing project: providing services to taxonomists for standard genome sequencing and annotation.</title>
        <authorList>
            <consortium name="The Broad Institute Genomics Platform"/>
            <consortium name="The Broad Institute Genome Sequencing Center for Infectious Disease"/>
            <person name="Wu L."/>
            <person name="Ma J."/>
        </authorList>
    </citation>
    <scope>NUCLEOTIDE SEQUENCE [LARGE SCALE GENOMIC DNA]</scope>
    <source>
        <strain evidence="7 8">JCM 17504</strain>
    </source>
</reference>
<evidence type="ECO:0008006" key="9">
    <source>
        <dbReference type="Google" id="ProtNLM"/>
    </source>
</evidence>
<accession>A0AAV3UM18</accession>
<dbReference type="RefSeq" id="WP_227773877.1">
    <property type="nucleotide sequence ID" value="NZ_BAABKX010000015.1"/>
</dbReference>
<evidence type="ECO:0000313" key="8">
    <source>
        <dbReference type="Proteomes" id="UP001501729"/>
    </source>
</evidence>
<keyword evidence="1" id="KW-0229">DNA integration</keyword>
<dbReference type="GeneID" id="68614114"/>
<evidence type="ECO:0000256" key="2">
    <source>
        <dbReference type="ARBA" id="ARBA00023125"/>
    </source>
</evidence>
<dbReference type="Gene3D" id="1.10.150.130">
    <property type="match status" value="1"/>
</dbReference>
<dbReference type="PANTHER" id="PTHR30349">
    <property type="entry name" value="PHAGE INTEGRASE-RELATED"/>
    <property type="match status" value="1"/>
</dbReference>
<evidence type="ECO:0000256" key="3">
    <source>
        <dbReference type="ARBA" id="ARBA00023172"/>
    </source>
</evidence>
<dbReference type="EMBL" id="BAABKX010000015">
    <property type="protein sequence ID" value="GAA5057812.1"/>
    <property type="molecule type" value="Genomic_DNA"/>
</dbReference>
<sequence length="327" mass="37828">MVDLIERFLRKERIKKSERTTQHRKSNLTQFEQWLQEESHGDLTQVTSFDIEDHLLSLSESGRAPKTVRGRYDALCRFYGVLSDDPRFEEIDEDPTEDFDASELKNIMSGTKKAEALKQDIFYVTPEQKELLTENVPNPKLRNALICRLLWQTGIRQGELTEIKLSDINRDERSIRIRAEKTYSNRMVYYQSSLDFLMNQWIDGGYRSSHITASDSPYLFLTYKAPSIKKNYVNDIVKDAARKAGIQETMYKDASGNSRHKITSHALRHGFAVQSLKNRMDIRTLSSVLGHSNLETTKKYLRLNDDDVRDAVRKFGAGTESVESETR</sequence>
<dbReference type="InterPro" id="IPR013762">
    <property type="entry name" value="Integrase-like_cat_sf"/>
</dbReference>
<organism evidence="7 8">
    <name type="scientific">Haladaptatus pallidirubidus</name>
    <dbReference type="NCBI Taxonomy" id="1008152"/>
    <lineage>
        <taxon>Archaea</taxon>
        <taxon>Methanobacteriati</taxon>
        <taxon>Methanobacteriota</taxon>
        <taxon>Stenosarchaea group</taxon>
        <taxon>Halobacteria</taxon>
        <taxon>Halobacteriales</taxon>
        <taxon>Haladaptataceae</taxon>
        <taxon>Haladaptatus</taxon>
    </lineage>
</organism>
<dbReference type="GO" id="GO:0003677">
    <property type="term" value="F:DNA binding"/>
    <property type="evidence" value="ECO:0007669"/>
    <property type="project" value="UniProtKB-UniRule"/>
</dbReference>
<dbReference type="Gene3D" id="1.10.443.10">
    <property type="entry name" value="Intergrase catalytic core"/>
    <property type="match status" value="1"/>
</dbReference>
<dbReference type="InterPro" id="IPR010998">
    <property type="entry name" value="Integrase_recombinase_N"/>
</dbReference>
<dbReference type="InterPro" id="IPR011010">
    <property type="entry name" value="DNA_brk_join_enz"/>
</dbReference>
<dbReference type="PROSITE" id="PS51900">
    <property type="entry name" value="CB"/>
    <property type="match status" value="1"/>
</dbReference>
<dbReference type="AlphaFoldDB" id="A0AAV3UM18"/>
<dbReference type="PANTHER" id="PTHR30349:SF41">
    <property type="entry name" value="INTEGRASE_RECOMBINASE PROTEIN MJ0367-RELATED"/>
    <property type="match status" value="1"/>
</dbReference>
<evidence type="ECO:0000256" key="1">
    <source>
        <dbReference type="ARBA" id="ARBA00022908"/>
    </source>
</evidence>
<keyword evidence="3" id="KW-0233">DNA recombination</keyword>
<keyword evidence="8" id="KW-1185">Reference proteome</keyword>
<feature type="domain" description="Core-binding (CB)" evidence="6">
    <location>
        <begin position="1"/>
        <end position="83"/>
    </location>
</feature>
<evidence type="ECO:0000259" key="5">
    <source>
        <dbReference type="PROSITE" id="PS51898"/>
    </source>
</evidence>
<dbReference type="SUPFAM" id="SSF56349">
    <property type="entry name" value="DNA breaking-rejoining enzymes"/>
    <property type="match status" value="1"/>
</dbReference>